<keyword evidence="4" id="KW-1185">Reference proteome</keyword>
<dbReference type="CDD" id="cd01648">
    <property type="entry name" value="TERT"/>
    <property type="match status" value="1"/>
</dbReference>
<keyword evidence="1" id="KW-0158">Chromosome</keyword>
<keyword evidence="1" id="KW-0695">RNA-directed DNA polymerase</keyword>
<reference evidence="3" key="1">
    <citation type="submission" date="2019-04" db="EMBL/GenBank/DDBJ databases">
        <authorList>
            <person name="Alioto T."/>
            <person name="Alioto T."/>
        </authorList>
    </citation>
    <scope>NUCLEOTIDE SEQUENCE [LARGE SCALE GENOMIC DNA]</scope>
</reference>
<dbReference type="InterPro" id="IPR043502">
    <property type="entry name" value="DNA/RNA_pol_sf"/>
</dbReference>
<accession>A0A5E4DCJ6</accession>
<dbReference type="Proteomes" id="UP000335636">
    <property type="component" value="Unassembled WGS sequence"/>
</dbReference>
<keyword evidence="1" id="KW-0460">Magnesium</keyword>
<dbReference type="PANTHER" id="PTHR12066:SF0">
    <property type="entry name" value="TELOMERASE REVERSE TRANSCRIPTASE"/>
    <property type="match status" value="1"/>
</dbReference>
<dbReference type="SUPFAM" id="SSF56672">
    <property type="entry name" value="DNA/RNA polymerases"/>
    <property type="match status" value="1"/>
</dbReference>
<comment type="subcellular location">
    <subcellularLocation>
        <location evidence="1">Nucleus</location>
        <location evidence="1">Nucleolus</location>
    </subcellularLocation>
    <subcellularLocation>
        <location evidence="1">Nucleus</location>
        <location evidence="1">Nucleoplasm</location>
    </subcellularLocation>
    <subcellularLocation>
        <location evidence="1">Nucleus</location>
    </subcellularLocation>
    <subcellularLocation>
        <location evidence="1">Chromosome</location>
        <location evidence="1">Telomere</location>
    </subcellularLocation>
    <subcellularLocation>
        <location evidence="1">Cytoplasm</location>
    </subcellularLocation>
    <subcellularLocation>
        <location evidence="1">Nucleus</location>
        <location evidence="1">PML body</location>
    </subcellularLocation>
    <text evidence="1">Shuttling between nuclear and cytoplasm depends on cell cycle, phosphorylation states, transformation and DNA damage. Diffuse localization in the nucleoplasm. Enriched in nucleoli of certain cell types. Translocated to the cytoplasm via nuclear pores in a CRM1/RAN-dependent manner involving oxidative stress-mediated phosphorylation at Tyr. Dephosphorylation at this site by SHP2 retains TERT in the nucleus. Translocated to the nucleus by phosphorylation by AKT.</text>
</comment>
<comment type="similarity">
    <text evidence="1">Belongs to the reverse transcriptase family. Telomerase subfamily.</text>
</comment>
<dbReference type="PROSITE" id="PS50878">
    <property type="entry name" value="RT_POL"/>
    <property type="match status" value="1"/>
</dbReference>
<dbReference type="PRINTS" id="PR01365">
    <property type="entry name" value="TELOMERASERT"/>
</dbReference>
<feature type="non-terminal residue" evidence="3">
    <location>
        <position position="112"/>
    </location>
</feature>
<dbReference type="EC" id="2.7.7.49" evidence="1"/>
<dbReference type="PANTHER" id="PTHR12066">
    <property type="entry name" value="TELOMERASE REVERSE TRANSCRIPTASE"/>
    <property type="match status" value="1"/>
</dbReference>
<comment type="domain">
    <text evidence="1">The primer grip sequence in the RT domain is required for telomerase activity and for stable association with short telomeric primers.</text>
</comment>
<organism evidence="3 4">
    <name type="scientific">Marmota monax</name>
    <name type="common">Woodchuck</name>
    <dbReference type="NCBI Taxonomy" id="9995"/>
    <lineage>
        <taxon>Eukaryota</taxon>
        <taxon>Metazoa</taxon>
        <taxon>Chordata</taxon>
        <taxon>Craniata</taxon>
        <taxon>Vertebrata</taxon>
        <taxon>Euteleostomi</taxon>
        <taxon>Mammalia</taxon>
        <taxon>Eutheria</taxon>
        <taxon>Euarchontoglires</taxon>
        <taxon>Glires</taxon>
        <taxon>Rodentia</taxon>
        <taxon>Sciuromorpha</taxon>
        <taxon>Sciuridae</taxon>
        <taxon>Xerinae</taxon>
        <taxon>Marmotini</taxon>
        <taxon>Marmota</taxon>
    </lineage>
</organism>
<dbReference type="GO" id="GO:0003720">
    <property type="term" value="F:telomerase activity"/>
    <property type="evidence" value="ECO:0007669"/>
    <property type="project" value="InterPro"/>
</dbReference>
<keyword evidence="1" id="KW-0479">Metal-binding</keyword>
<comment type="domain">
    <text evidence="1">The RNA-interacting domain 2 (RD2) is essential for both interaction with the CR4-CR5 domain of TERC and for DNA synthesis.</text>
</comment>
<keyword evidence="1" id="KW-0779">Telomere</keyword>
<keyword evidence="1" id="KW-0539">Nucleus</keyword>
<dbReference type="InterPro" id="IPR000477">
    <property type="entry name" value="RT_dom"/>
</dbReference>
<comment type="caution">
    <text evidence="3">The sequence shown here is derived from an EMBL/GenBank/DDBJ whole genome shotgun (WGS) entry which is preliminary data.</text>
</comment>
<comment type="function">
    <text evidence="1">Telomerase is a ribonucleoprotein enzyme essential for the replication of chromosome termini in most eukaryotes. Active in progenitor and cancer cells. Inactive, or very low activity, in normal somatic cells. Catalytic component of the teleromerase holoenzyme complex whose main activity is the elongation of telomeres by acting as a reverse transcriptase that adds simple sequence repeats to chromosome ends by copying a template sequence within the RNA component of the enzyme. Catalyzes the RNA-dependent extension of 3'-chromosomal termini with the 6-nucleotide telomeric repeat unit, 5'-TTAGGG-3'. The catalytic cycle involves primer binding, primer extension and release of product once the template boundary has been reached or nascent product translocation followed by further extension. More active on substrates containing 2 or 3 telomeric repeats. Telomerase activity is regulated by a number of factors including telomerase complex-associated proteins, chaperones and polypeptide modifiers. Modulates Wnt signaling. Plays important roles in aging and antiapoptosis.</text>
</comment>
<protein>
    <recommendedName>
        <fullName evidence="1">Telomerase reverse transcriptase</fullName>
        <ecNumber evidence="1">2.7.7.49</ecNumber>
    </recommendedName>
    <alternativeName>
        <fullName evidence="1">Telomerase catalytic subunit</fullName>
    </alternativeName>
</protein>
<keyword evidence="1" id="KW-0548">Nucleotidyltransferase</keyword>
<dbReference type="GO" id="GO:0005730">
    <property type="term" value="C:nucleolus"/>
    <property type="evidence" value="ECO:0007669"/>
    <property type="project" value="UniProtKB-SubCell"/>
</dbReference>
<dbReference type="GO" id="GO:0005737">
    <property type="term" value="C:cytoplasm"/>
    <property type="evidence" value="ECO:0007669"/>
    <property type="project" value="UniProtKB-SubCell"/>
</dbReference>
<feature type="domain" description="Reverse transcriptase" evidence="2">
    <location>
        <begin position="1"/>
        <end position="112"/>
    </location>
</feature>
<dbReference type="GO" id="GO:0042162">
    <property type="term" value="F:telomeric DNA binding"/>
    <property type="evidence" value="ECO:0007669"/>
    <property type="project" value="TreeGrafter"/>
</dbReference>
<dbReference type="AlphaFoldDB" id="A0A5E4DCJ6"/>
<dbReference type="InterPro" id="IPR003545">
    <property type="entry name" value="Telomerase_RT"/>
</dbReference>
<dbReference type="GO" id="GO:0000333">
    <property type="term" value="C:telomerase catalytic core complex"/>
    <property type="evidence" value="ECO:0007669"/>
    <property type="project" value="TreeGrafter"/>
</dbReference>
<name>A0A5E4DCJ6_MARMO</name>
<comment type="catalytic activity">
    <reaction evidence="1">
        <text>DNA(n) + a 2'-deoxyribonucleoside 5'-triphosphate = DNA(n+1) + diphosphate</text>
        <dbReference type="Rhea" id="RHEA:22508"/>
        <dbReference type="Rhea" id="RHEA-COMP:17339"/>
        <dbReference type="Rhea" id="RHEA-COMP:17340"/>
        <dbReference type="ChEBI" id="CHEBI:33019"/>
        <dbReference type="ChEBI" id="CHEBI:61560"/>
        <dbReference type="ChEBI" id="CHEBI:173112"/>
        <dbReference type="EC" id="2.7.7.49"/>
    </reaction>
</comment>
<evidence type="ECO:0000313" key="4">
    <source>
        <dbReference type="Proteomes" id="UP000335636"/>
    </source>
</evidence>
<proteinExistence type="inferred from homology"/>
<dbReference type="GO" id="GO:0016605">
    <property type="term" value="C:PML body"/>
    <property type="evidence" value="ECO:0007669"/>
    <property type="project" value="UniProtKB-SubCell"/>
</dbReference>
<gene>
    <name evidence="3" type="ORF">MONAX_5E004370</name>
</gene>
<dbReference type="GO" id="GO:0070034">
    <property type="term" value="F:telomerase RNA binding"/>
    <property type="evidence" value="ECO:0007669"/>
    <property type="project" value="TreeGrafter"/>
</dbReference>
<evidence type="ECO:0000313" key="3">
    <source>
        <dbReference type="EMBL" id="VTJ91977.1"/>
    </source>
</evidence>
<dbReference type="GO" id="GO:0046872">
    <property type="term" value="F:metal ion binding"/>
    <property type="evidence" value="ECO:0007669"/>
    <property type="project" value="UniProtKB-KW"/>
</dbReference>
<dbReference type="GO" id="GO:0000781">
    <property type="term" value="C:chromosome, telomeric region"/>
    <property type="evidence" value="ECO:0007669"/>
    <property type="project" value="UniProtKB-SubCell"/>
</dbReference>
<dbReference type="GO" id="GO:0007004">
    <property type="term" value="P:telomere maintenance via telomerase"/>
    <property type="evidence" value="ECO:0007669"/>
    <property type="project" value="TreeGrafter"/>
</dbReference>
<sequence>MRQFVEHLQDRSALKDAVVIEQSCSLNETSTHLFDFFLRFVRSSVVRIGGRCYVQCRGIPQGSVLSTLLCSLCYGDMENKLFAGVQQDGVLLRLVDDFLLVTPHLAQARAFL</sequence>
<keyword evidence="1" id="KW-0808">Transferase</keyword>
<evidence type="ECO:0000259" key="2">
    <source>
        <dbReference type="PROSITE" id="PS50878"/>
    </source>
</evidence>
<evidence type="ECO:0000256" key="1">
    <source>
        <dbReference type="RuleBase" id="RU365061"/>
    </source>
</evidence>
<comment type="domain">
    <text evidence="1">The RNA-interacting domain 1 (RD1)/N-terminal extension (NTE) is required for interaction with the pseudoknot-template domain of each of TERC dimers. It contains anchor sites that bind primer nucleotides upstream of the RNA-DNA hybrid and is thus an essential determinant of repeat addition processivity.</text>
</comment>
<dbReference type="EMBL" id="CABDUW010012807">
    <property type="protein sequence ID" value="VTJ91977.1"/>
    <property type="molecule type" value="Genomic_DNA"/>
</dbReference>